<feature type="compositionally biased region" description="Polar residues" evidence="4">
    <location>
        <begin position="416"/>
        <end position="427"/>
    </location>
</feature>
<feature type="compositionally biased region" description="Basic and acidic residues" evidence="4">
    <location>
        <begin position="399"/>
        <end position="415"/>
    </location>
</feature>
<feature type="compositionally biased region" description="Low complexity" evidence="4">
    <location>
        <begin position="295"/>
        <end position="324"/>
    </location>
</feature>
<dbReference type="PROSITE" id="PS50118">
    <property type="entry name" value="HMG_BOX_2"/>
    <property type="match status" value="1"/>
</dbReference>
<dbReference type="SUPFAM" id="SSF47095">
    <property type="entry name" value="HMG-box"/>
    <property type="match status" value="1"/>
</dbReference>
<comment type="similarity">
    <text evidence="1">Belongs to the CDC6/cdc18 family.</text>
</comment>
<proteinExistence type="inferred from homology"/>
<dbReference type="OrthoDB" id="1926878at2759"/>
<evidence type="ECO:0000256" key="1">
    <source>
        <dbReference type="ARBA" id="ARBA00006184"/>
    </source>
</evidence>
<feature type="domain" description="HMG box" evidence="6">
    <location>
        <begin position="207"/>
        <end position="266"/>
    </location>
</feature>
<feature type="region of interest" description="Disordered" evidence="4">
    <location>
        <begin position="28"/>
        <end position="55"/>
    </location>
</feature>
<comment type="caution">
    <text evidence="7">The sequence shown here is derived from an EMBL/GenBank/DDBJ whole genome shotgun (WGS) entry which is preliminary data.</text>
</comment>
<dbReference type="PANTHER" id="PTHR10763:SF26">
    <property type="entry name" value="CELL DIVISION CONTROL PROTEIN 6 HOMOLOG"/>
    <property type="match status" value="1"/>
</dbReference>
<dbReference type="Gene3D" id="3.40.50.300">
    <property type="entry name" value="P-loop containing nucleotide triphosphate hydrolases"/>
    <property type="match status" value="1"/>
</dbReference>
<dbReference type="SMART" id="SM00398">
    <property type="entry name" value="HMG"/>
    <property type="match status" value="1"/>
</dbReference>
<keyword evidence="3" id="KW-0539">Nucleus</keyword>
<evidence type="ECO:0000259" key="6">
    <source>
        <dbReference type="PROSITE" id="PS50118"/>
    </source>
</evidence>
<dbReference type="SMART" id="SM00382">
    <property type="entry name" value="AAA"/>
    <property type="match status" value="1"/>
</dbReference>
<dbReference type="PANTHER" id="PTHR10763">
    <property type="entry name" value="CELL DIVISION CONTROL PROTEIN 6-RELATED"/>
    <property type="match status" value="1"/>
</dbReference>
<accession>K0SSH4</accession>
<dbReference type="InterPro" id="IPR009071">
    <property type="entry name" value="HMG_box_dom"/>
</dbReference>
<dbReference type="Pfam" id="PF09011">
    <property type="entry name" value="HMG_box_2"/>
    <property type="match status" value="1"/>
</dbReference>
<dbReference type="InterPro" id="IPR027417">
    <property type="entry name" value="P-loop_NTPase"/>
</dbReference>
<dbReference type="InterPro" id="IPR003593">
    <property type="entry name" value="AAA+_ATPase"/>
</dbReference>
<sequence length="894" mass="96998">MIPHPTSHPNIISSFLDLTLSAVPMEPHKRKRFPGTHNSGSVSGLSGGDAQHLGNDTSASEAVALTVMWMNNVVIAAEPSETPNSSASRPPARPVTDQKSKRDSHECGGADQNVSVDEQRPSAAPGNQRRRLGLKLISRADEVGAFVSNKPTSSVLAGRVNSGDRIVKIDGVDVSRMDAKRVKEIMNGKSNAERVLLTFSRLENLAVKKPPSAHNLYVKYRRNQYISAHPNVKQQSPGGEWWKSIHRAICEDWRSLSANEKKPYEELEVALRNAFFVAQAKQGEHLESQSPNLGTSASPVMTAATSSSSSVEPSATPSSSTSRPPARPVTDQKSKGDSHECGGADQNVSVDEQRTSAVADGDDHSKASPSHAKKIPEKRKKPPEESIGSSQSKKTKQSCGKEREGDVTIQDDRAVRSTQMSGESQQPLVVDRASVDQPKSGENGNDETVASTKSGCAGSSSTYSVLAGEASIRDKLDFCQMSLHPSYKKSLLTKSADLSNLSQNEDSIMEFMSSSIRSEVQSPGFLYICGGPGTGKTTAVAGCVTKAKKWAVGNNFNTTYYCFVNIGALTSSGKGGIKEAMLNKIVASLNMNCKVEEEAVKKTLHRKTLILVLDEIDMMLIKTHGGQSWFKTLISWAESKELRFSMIGISNSVNDENAQIVREFGNNPPELVFSPYNERDIIAILQARVGKKIFEPKALHLIARRVASLKGDVRRALEIASNAVSKAAGQLSAMELSRAISDNDECLPLVKLPHMMRAIKEVMPTRHDDLINGLTQYAKVVLCICVSLSKAWGAGAVIGISTLKKYVVEATHHSIMDEVSIGHVQNLVEMLTDAGLLVAASSGHYNQFDSNAKLRLGVQMDDVEIALEQSLLSQEGFYRSLYNFVQKEYPDGPR</sequence>
<feature type="compositionally biased region" description="Basic and acidic residues" evidence="4">
    <location>
        <begin position="330"/>
        <end position="342"/>
    </location>
</feature>
<keyword evidence="3" id="KW-0238">DNA-binding</keyword>
<dbReference type="GO" id="GO:0016887">
    <property type="term" value="F:ATP hydrolysis activity"/>
    <property type="evidence" value="ECO:0007669"/>
    <property type="project" value="InterPro"/>
</dbReference>
<dbReference type="GO" id="GO:0005634">
    <property type="term" value="C:nucleus"/>
    <property type="evidence" value="ECO:0007669"/>
    <property type="project" value="UniProtKB-UniRule"/>
</dbReference>
<feature type="compositionally biased region" description="Basic residues" evidence="4">
    <location>
        <begin position="371"/>
        <end position="381"/>
    </location>
</feature>
<dbReference type="InterPro" id="IPR036034">
    <property type="entry name" value="PDZ_sf"/>
</dbReference>
<feature type="compositionally biased region" description="Basic and acidic residues" evidence="4">
    <location>
        <begin position="96"/>
        <end position="108"/>
    </location>
</feature>
<protein>
    <recommendedName>
        <fullName evidence="9">HMG box domain-containing protein</fullName>
    </recommendedName>
</protein>
<evidence type="ECO:0008006" key="9">
    <source>
        <dbReference type="Google" id="ProtNLM"/>
    </source>
</evidence>
<dbReference type="AlphaFoldDB" id="K0SSH4"/>
<dbReference type="InterPro" id="IPR001478">
    <property type="entry name" value="PDZ"/>
</dbReference>
<dbReference type="CDD" id="cd00084">
    <property type="entry name" value="HMG-box_SF"/>
    <property type="match status" value="1"/>
</dbReference>
<dbReference type="InterPro" id="IPR036910">
    <property type="entry name" value="HMG_box_dom_sf"/>
</dbReference>
<evidence type="ECO:0000313" key="8">
    <source>
        <dbReference type="Proteomes" id="UP000266841"/>
    </source>
</evidence>
<evidence type="ECO:0000313" key="7">
    <source>
        <dbReference type="EMBL" id="EJK64001.1"/>
    </source>
</evidence>
<dbReference type="InterPro" id="IPR049945">
    <property type="entry name" value="AAA_22"/>
</dbReference>
<dbReference type="EMBL" id="AGNL01017766">
    <property type="protein sequence ID" value="EJK64001.1"/>
    <property type="molecule type" value="Genomic_DNA"/>
</dbReference>
<feature type="region of interest" description="Disordered" evidence="4">
    <location>
        <begin position="79"/>
        <end position="129"/>
    </location>
</feature>
<evidence type="ECO:0000256" key="4">
    <source>
        <dbReference type="SAM" id="MobiDB-lite"/>
    </source>
</evidence>
<feature type="DNA-binding region" description="HMG box" evidence="3">
    <location>
        <begin position="207"/>
        <end position="266"/>
    </location>
</feature>
<dbReference type="SUPFAM" id="SSF52540">
    <property type="entry name" value="P-loop containing nucleoside triphosphate hydrolases"/>
    <property type="match status" value="1"/>
</dbReference>
<name>K0SSH4_THAOC</name>
<dbReference type="PROSITE" id="PS50106">
    <property type="entry name" value="PDZ"/>
    <property type="match status" value="1"/>
</dbReference>
<organism evidence="7 8">
    <name type="scientific">Thalassiosira oceanica</name>
    <name type="common">Marine diatom</name>
    <dbReference type="NCBI Taxonomy" id="159749"/>
    <lineage>
        <taxon>Eukaryota</taxon>
        <taxon>Sar</taxon>
        <taxon>Stramenopiles</taxon>
        <taxon>Ochrophyta</taxon>
        <taxon>Bacillariophyta</taxon>
        <taxon>Coscinodiscophyceae</taxon>
        <taxon>Thalassiosirophycidae</taxon>
        <taxon>Thalassiosirales</taxon>
        <taxon>Thalassiosiraceae</taxon>
        <taxon>Thalassiosira</taxon>
    </lineage>
</organism>
<dbReference type="Gene3D" id="1.10.30.10">
    <property type="entry name" value="High mobility group box domain"/>
    <property type="match status" value="1"/>
</dbReference>
<keyword evidence="8" id="KW-1185">Reference proteome</keyword>
<dbReference type="InterPro" id="IPR050311">
    <property type="entry name" value="ORC1/CDC6"/>
</dbReference>
<gene>
    <name evidence="7" type="ORF">THAOC_15310</name>
</gene>
<dbReference type="Gene3D" id="1.10.8.60">
    <property type="match status" value="1"/>
</dbReference>
<feature type="domain" description="PDZ" evidence="5">
    <location>
        <begin position="115"/>
        <end position="201"/>
    </location>
</feature>
<evidence type="ECO:0000256" key="2">
    <source>
        <dbReference type="ARBA" id="ARBA00022705"/>
    </source>
</evidence>
<feature type="region of interest" description="Disordered" evidence="4">
    <location>
        <begin position="283"/>
        <end position="459"/>
    </location>
</feature>
<dbReference type="Proteomes" id="UP000266841">
    <property type="component" value="Unassembled WGS sequence"/>
</dbReference>
<keyword evidence="2" id="KW-0235">DNA replication</keyword>
<dbReference type="GO" id="GO:0003688">
    <property type="term" value="F:DNA replication origin binding"/>
    <property type="evidence" value="ECO:0007669"/>
    <property type="project" value="TreeGrafter"/>
</dbReference>
<evidence type="ECO:0000259" key="5">
    <source>
        <dbReference type="PROSITE" id="PS50106"/>
    </source>
</evidence>
<dbReference type="SUPFAM" id="SSF50156">
    <property type="entry name" value="PDZ domain-like"/>
    <property type="match status" value="1"/>
</dbReference>
<dbReference type="Pfam" id="PF13401">
    <property type="entry name" value="AAA_22"/>
    <property type="match status" value="1"/>
</dbReference>
<dbReference type="Gene3D" id="2.30.42.10">
    <property type="match status" value="1"/>
</dbReference>
<dbReference type="eggNOG" id="KOG2227">
    <property type="taxonomic scope" value="Eukaryota"/>
</dbReference>
<reference evidence="7 8" key="1">
    <citation type="journal article" date="2012" name="Genome Biol.">
        <title>Genome and low-iron response of an oceanic diatom adapted to chronic iron limitation.</title>
        <authorList>
            <person name="Lommer M."/>
            <person name="Specht M."/>
            <person name="Roy A.S."/>
            <person name="Kraemer L."/>
            <person name="Andreson R."/>
            <person name="Gutowska M.A."/>
            <person name="Wolf J."/>
            <person name="Bergner S.V."/>
            <person name="Schilhabel M.B."/>
            <person name="Klostermeier U.C."/>
            <person name="Beiko R.G."/>
            <person name="Rosenstiel P."/>
            <person name="Hippler M."/>
            <person name="Laroche J."/>
        </authorList>
    </citation>
    <scope>NUCLEOTIDE SEQUENCE [LARGE SCALE GENOMIC DNA]</scope>
    <source>
        <strain evidence="7 8">CCMP1005</strain>
    </source>
</reference>
<dbReference type="GO" id="GO:0033314">
    <property type="term" value="P:mitotic DNA replication checkpoint signaling"/>
    <property type="evidence" value="ECO:0007669"/>
    <property type="project" value="TreeGrafter"/>
</dbReference>
<feature type="compositionally biased region" description="Polar residues" evidence="4">
    <location>
        <begin position="440"/>
        <end position="459"/>
    </location>
</feature>
<dbReference type="GO" id="GO:0006270">
    <property type="term" value="P:DNA replication initiation"/>
    <property type="evidence" value="ECO:0007669"/>
    <property type="project" value="TreeGrafter"/>
</dbReference>
<evidence type="ECO:0000256" key="3">
    <source>
        <dbReference type="PROSITE-ProRule" id="PRU00267"/>
    </source>
</evidence>